<evidence type="ECO:0000259" key="1">
    <source>
        <dbReference type="Pfam" id="PF13439"/>
    </source>
</evidence>
<dbReference type="Proteomes" id="UP000199373">
    <property type="component" value="Unassembled WGS sequence"/>
</dbReference>
<dbReference type="GO" id="GO:0016757">
    <property type="term" value="F:glycosyltransferase activity"/>
    <property type="evidence" value="ECO:0007669"/>
    <property type="project" value="InterPro"/>
</dbReference>
<accession>A0A1I0Q0V1</accession>
<dbReference type="SUPFAM" id="SSF53756">
    <property type="entry name" value="UDP-Glycosyltransferase/glycogen phosphorylase"/>
    <property type="match status" value="1"/>
</dbReference>
<name>A0A1I0Q0V1_9BACT</name>
<dbReference type="InterPro" id="IPR028098">
    <property type="entry name" value="Glyco_trans_4-like_N"/>
</dbReference>
<dbReference type="EMBL" id="FOIQ01000005">
    <property type="protein sequence ID" value="SEW20420.1"/>
    <property type="molecule type" value="Genomic_DNA"/>
</dbReference>
<sequence>MPVLFQINVTANWGSHGRIAEEIGEMAMAQGWDSYIAYGRYANPSKSHLLKVGSPFGHYLHGLQSMLFDRHGLGSTSATWKLIREIEWIRPDIIHLHNIHGYYLNYPILFQYLSEMKTPVVWTLHDCWPITGHCAFFTYADCDRWKKGCHHCPCQKNYPTSFLMDRSEANYELKRRSFTSLSNLTLVPVSEWLDGLLDESFLKDVPRRCIHNGIDTDVFHADNSFSSFCQGKKVVLGVSNRWEPRKGMRDFLALRSLLGSDYVIVLIGLSKKQIYSLPEGIIGIERTDNLQQLVHYYSRADVFVNPTYEDNFPTTNLEALSCGTPVVTYRTGGSPEAVDEETGVVVPCGDVNSLAEHIEAICSAPHPGIRSERCRQRVTENFCKSDRYQEYLALYNSLL</sequence>
<dbReference type="Gene3D" id="3.40.50.2000">
    <property type="entry name" value="Glycogen Phosphorylase B"/>
    <property type="match status" value="2"/>
</dbReference>
<reference evidence="2 3" key="1">
    <citation type="submission" date="2016-10" db="EMBL/GenBank/DDBJ databases">
        <authorList>
            <person name="de Groot N.N."/>
        </authorList>
    </citation>
    <scope>NUCLEOTIDE SEQUENCE [LARGE SCALE GENOMIC DNA]</scope>
    <source>
        <strain evidence="2 3">TC2-24</strain>
    </source>
</reference>
<dbReference type="Pfam" id="PF13692">
    <property type="entry name" value="Glyco_trans_1_4"/>
    <property type="match status" value="1"/>
</dbReference>
<keyword evidence="3" id="KW-1185">Reference proteome</keyword>
<proteinExistence type="predicted"/>
<dbReference type="PANTHER" id="PTHR12526:SF637">
    <property type="entry name" value="GLYCOSYLTRANSFERASE EPSF-RELATED"/>
    <property type="match status" value="1"/>
</dbReference>
<feature type="domain" description="Glycosyltransferase subfamily 4-like N-terminal" evidence="1">
    <location>
        <begin position="18"/>
        <end position="217"/>
    </location>
</feature>
<dbReference type="RefSeq" id="WP_091916449.1">
    <property type="nucleotide sequence ID" value="NZ_FOIQ01000005.1"/>
</dbReference>
<gene>
    <name evidence="2" type="ORF">SAMN04487850_2118</name>
</gene>
<dbReference type="PANTHER" id="PTHR12526">
    <property type="entry name" value="GLYCOSYLTRANSFERASE"/>
    <property type="match status" value="1"/>
</dbReference>
<evidence type="ECO:0000313" key="3">
    <source>
        <dbReference type="Proteomes" id="UP000199373"/>
    </source>
</evidence>
<evidence type="ECO:0000313" key="2">
    <source>
        <dbReference type="EMBL" id="SEW20420.1"/>
    </source>
</evidence>
<dbReference type="AlphaFoldDB" id="A0A1I0Q0V1"/>
<protein>
    <submittedName>
        <fullName evidence="2">Glycosyltransferase involved in cell wall bisynthesis</fullName>
    </submittedName>
</protein>
<keyword evidence="2" id="KW-0808">Transferase</keyword>
<dbReference type="Pfam" id="PF13439">
    <property type="entry name" value="Glyco_transf_4"/>
    <property type="match status" value="1"/>
</dbReference>
<organism evidence="2 3">
    <name type="scientific">Prevotella aff. ruminicola Tc2-24</name>
    <dbReference type="NCBI Taxonomy" id="81582"/>
    <lineage>
        <taxon>Bacteria</taxon>
        <taxon>Pseudomonadati</taxon>
        <taxon>Bacteroidota</taxon>
        <taxon>Bacteroidia</taxon>
        <taxon>Bacteroidales</taxon>
        <taxon>Prevotellaceae</taxon>
        <taxon>Prevotella</taxon>
    </lineage>
</organism>